<dbReference type="EMBL" id="KN840586">
    <property type="protein sequence ID" value="KIP04118.1"/>
    <property type="molecule type" value="Genomic_DNA"/>
</dbReference>
<dbReference type="OrthoDB" id="2758792at2759"/>
<dbReference type="HOGENOM" id="CLU_514454_0_0_1"/>
<reference evidence="1 2" key="1">
    <citation type="journal article" date="2014" name="PLoS Genet.">
        <title>Analysis of the Phlebiopsis gigantea genome, transcriptome and secretome provides insight into its pioneer colonization strategies of wood.</title>
        <authorList>
            <person name="Hori C."/>
            <person name="Ishida T."/>
            <person name="Igarashi K."/>
            <person name="Samejima M."/>
            <person name="Suzuki H."/>
            <person name="Master E."/>
            <person name="Ferreira P."/>
            <person name="Ruiz-Duenas F.J."/>
            <person name="Held B."/>
            <person name="Canessa P."/>
            <person name="Larrondo L.F."/>
            <person name="Schmoll M."/>
            <person name="Druzhinina I.S."/>
            <person name="Kubicek C.P."/>
            <person name="Gaskell J.A."/>
            <person name="Kersten P."/>
            <person name="St John F."/>
            <person name="Glasner J."/>
            <person name="Sabat G."/>
            <person name="Splinter BonDurant S."/>
            <person name="Syed K."/>
            <person name="Yadav J."/>
            <person name="Mgbeahuruike A.C."/>
            <person name="Kovalchuk A."/>
            <person name="Asiegbu F.O."/>
            <person name="Lackner G."/>
            <person name="Hoffmeister D."/>
            <person name="Rencoret J."/>
            <person name="Gutierrez A."/>
            <person name="Sun H."/>
            <person name="Lindquist E."/>
            <person name="Barry K."/>
            <person name="Riley R."/>
            <person name="Grigoriev I.V."/>
            <person name="Henrissat B."/>
            <person name="Kues U."/>
            <person name="Berka R.M."/>
            <person name="Martinez A.T."/>
            <person name="Covert S.F."/>
            <person name="Blanchette R.A."/>
            <person name="Cullen D."/>
        </authorList>
    </citation>
    <scope>NUCLEOTIDE SEQUENCE [LARGE SCALE GENOMIC DNA]</scope>
    <source>
        <strain evidence="1 2">11061_1 CR5-6</strain>
    </source>
</reference>
<dbReference type="Gene3D" id="1.20.1280.50">
    <property type="match status" value="1"/>
</dbReference>
<dbReference type="Proteomes" id="UP000053257">
    <property type="component" value="Unassembled WGS sequence"/>
</dbReference>
<name>A0A0C3PF15_PHLG1</name>
<accession>A0A0C3PF15</accession>
<dbReference type="AlphaFoldDB" id="A0A0C3PF15"/>
<sequence length="530" mass="60095">MLDRGVASARLAADERTTDAVIAGTREQGTLDEVIQLRRQRNDIIPSISCLPSEIIAEILVLFVHHARQTHSYYHRRLRWIRITHVCARWRDIARSLPNLWATIYNIRDLMYTDTFLALSQDLPLSIVSDDSYNVDTKFFVPLSHAMARIQHMKLSLRWSSMVGLIVLRRYSQDAVVPKSAPSLETLDLTYTPTQLYSQYHRRLISNDPGAPQSLWFFSPTTPMPKLRTLSLSGLPLSFTKDLSRPTLTELRVSATAPFTLTVWQNVLATLPLLEVLHITGAREEEDDTPITPSELASSPDPSIELCQLRELCLSRGRLTSDQTGVCTRLLQQLIIPSSCKIDVSIAKHDPLSTIDAVMSKKDGRAYLGEPQELTSLCFDSLHLFLWPEERPLCTSPEETCAVQFHAGGAELFYAIQLAPKHLLNNIQLLCIQEDHVKLPLLTLFPQLCNLHVHGIERLDDQLNELARLPPATLPRLRSLSLQWMRWRTRGDKKPLSLVIDAILTARREAGAAIEELYLHQLYSLDDQED</sequence>
<dbReference type="InterPro" id="IPR032675">
    <property type="entry name" value="LRR_dom_sf"/>
</dbReference>
<evidence type="ECO:0000313" key="2">
    <source>
        <dbReference type="Proteomes" id="UP000053257"/>
    </source>
</evidence>
<proteinExistence type="predicted"/>
<feature type="non-terminal residue" evidence="1">
    <location>
        <position position="530"/>
    </location>
</feature>
<protein>
    <submittedName>
        <fullName evidence="1">Uncharacterized protein</fullName>
    </submittedName>
</protein>
<evidence type="ECO:0000313" key="1">
    <source>
        <dbReference type="EMBL" id="KIP04118.1"/>
    </source>
</evidence>
<dbReference type="STRING" id="745531.A0A0C3PF15"/>
<keyword evidence="2" id="KW-1185">Reference proteome</keyword>
<dbReference type="SUPFAM" id="SSF52047">
    <property type="entry name" value="RNI-like"/>
    <property type="match status" value="1"/>
</dbReference>
<organism evidence="1 2">
    <name type="scientific">Phlebiopsis gigantea (strain 11061_1 CR5-6)</name>
    <name type="common">White-rot fungus</name>
    <name type="synonym">Peniophora gigantea</name>
    <dbReference type="NCBI Taxonomy" id="745531"/>
    <lineage>
        <taxon>Eukaryota</taxon>
        <taxon>Fungi</taxon>
        <taxon>Dikarya</taxon>
        <taxon>Basidiomycota</taxon>
        <taxon>Agaricomycotina</taxon>
        <taxon>Agaricomycetes</taxon>
        <taxon>Polyporales</taxon>
        <taxon>Phanerochaetaceae</taxon>
        <taxon>Phlebiopsis</taxon>
    </lineage>
</organism>
<dbReference type="Gene3D" id="3.80.10.10">
    <property type="entry name" value="Ribonuclease Inhibitor"/>
    <property type="match status" value="1"/>
</dbReference>
<gene>
    <name evidence="1" type="ORF">PHLGIDRAFT_129729</name>
</gene>